<proteinExistence type="predicted"/>
<protein>
    <submittedName>
        <fullName evidence="1">Uncharacterized protein</fullName>
    </submittedName>
</protein>
<sequence>MQEAAEQIIQDAYDSGRPALVSIPSVQPQVAPAEALTQQSTSVMVDDEAKKTIHSPQLGLRLFYTSLFQSPTKNQEIYLCASDLPCND</sequence>
<dbReference type="AlphaFoldDB" id="A0A5J4T9F6"/>
<gene>
    <name evidence="1" type="ORF">EZS28_050313</name>
</gene>
<accession>A0A5J4T9F6</accession>
<organism evidence="1 2">
    <name type="scientific">Streblomastix strix</name>
    <dbReference type="NCBI Taxonomy" id="222440"/>
    <lineage>
        <taxon>Eukaryota</taxon>
        <taxon>Metamonada</taxon>
        <taxon>Preaxostyla</taxon>
        <taxon>Oxymonadida</taxon>
        <taxon>Streblomastigidae</taxon>
        <taxon>Streblomastix</taxon>
    </lineage>
</organism>
<evidence type="ECO:0000313" key="2">
    <source>
        <dbReference type="Proteomes" id="UP000324800"/>
    </source>
</evidence>
<comment type="caution">
    <text evidence="1">The sequence shown here is derived from an EMBL/GenBank/DDBJ whole genome shotgun (WGS) entry which is preliminary data.</text>
</comment>
<dbReference type="Proteomes" id="UP000324800">
    <property type="component" value="Unassembled WGS sequence"/>
</dbReference>
<evidence type="ECO:0000313" key="1">
    <source>
        <dbReference type="EMBL" id="KAA6354160.1"/>
    </source>
</evidence>
<name>A0A5J4T9F6_9EUKA</name>
<dbReference type="EMBL" id="SNRW01036796">
    <property type="protein sequence ID" value="KAA6354160.1"/>
    <property type="molecule type" value="Genomic_DNA"/>
</dbReference>
<reference evidence="1 2" key="1">
    <citation type="submission" date="2019-03" db="EMBL/GenBank/DDBJ databases">
        <title>Single cell metagenomics reveals metabolic interactions within the superorganism composed of flagellate Streblomastix strix and complex community of Bacteroidetes bacteria on its surface.</title>
        <authorList>
            <person name="Treitli S.C."/>
            <person name="Kolisko M."/>
            <person name="Husnik F."/>
            <person name="Keeling P."/>
            <person name="Hampl V."/>
        </authorList>
    </citation>
    <scope>NUCLEOTIDE SEQUENCE [LARGE SCALE GENOMIC DNA]</scope>
    <source>
        <strain evidence="1">ST1C</strain>
    </source>
</reference>